<evidence type="ECO:0000256" key="1">
    <source>
        <dbReference type="ARBA" id="ARBA00004613"/>
    </source>
</evidence>
<proteinExistence type="predicted"/>
<comment type="subcellular location">
    <subcellularLocation>
        <location evidence="1">Secreted</location>
    </subcellularLocation>
</comment>
<sequence>MDFIKSISEPHILAQRLNKIGGIVRHGNRWFQTEYSLGYNVFEYRNISDLRYSRPFAMHSLEVNQFDGTDNTACSKDTFVYYEATSSHIHSYQLNEHHLINATIRASKNPIYHFSRSFIDLENDDGNLWILYRSAIDGTFHASLRDCTSLKERKSWNLQFMDAKNIVNAFIACGHLYTVSQNITSNILNIIYDFNTGKFFQDMPVIGSWKRNGVPSNIQYDHISKTINAFDDGIIYSITVHM</sequence>
<dbReference type="PANTHER" id="PTHR23192">
    <property type="entry name" value="OLFACTOMEDIN-RELATED"/>
    <property type="match status" value="1"/>
</dbReference>
<comment type="caution">
    <text evidence="3">Lacks conserved residue(s) required for the propagation of feature annotation.</text>
</comment>
<dbReference type="GO" id="GO:0007165">
    <property type="term" value="P:signal transduction"/>
    <property type="evidence" value="ECO:0007669"/>
    <property type="project" value="TreeGrafter"/>
</dbReference>
<keyword evidence="6" id="KW-1185">Reference proteome</keyword>
<dbReference type="Proteomes" id="UP000276776">
    <property type="component" value="Unassembled WGS sequence"/>
</dbReference>
<keyword evidence="2" id="KW-0964">Secreted</keyword>
<evidence type="ECO:0000313" key="6">
    <source>
        <dbReference type="Proteomes" id="UP000276776"/>
    </source>
</evidence>
<protein>
    <submittedName>
        <fullName evidence="7">Olfactomedin-like domain-containing protein</fullName>
    </submittedName>
</protein>
<dbReference type="InterPro" id="IPR050605">
    <property type="entry name" value="Olfactomedin-like_domain"/>
</dbReference>
<evidence type="ECO:0000313" key="5">
    <source>
        <dbReference type="EMBL" id="VDN05574.1"/>
    </source>
</evidence>
<dbReference type="WBParaSite" id="TCLT_0000806501-mRNA-1">
    <property type="protein sequence ID" value="TCLT_0000806501-mRNA-1"/>
    <property type="gene ID" value="TCLT_0000806501"/>
</dbReference>
<reference evidence="7" key="1">
    <citation type="submission" date="2017-02" db="UniProtKB">
        <authorList>
            <consortium name="WormBaseParasite"/>
        </authorList>
    </citation>
    <scope>IDENTIFICATION</scope>
</reference>
<dbReference type="STRING" id="103827.A0A0N5D501"/>
<reference evidence="5 6" key="2">
    <citation type="submission" date="2018-11" db="EMBL/GenBank/DDBJ databases">
        <authorList>
            <consortium name="Pathogen Informatics"/>
        </authorList>
    </citation>
    <scope>NUCLEOTIDE SEQUENCE [LARGE SCALE GENOMIC DNA]</scope>
</reference>
<dbReference type="GO" id="GO:0005615">
    <property type="term" value="C:extracellular space"/>
    <property type="evidence" value="ECO:0007669"/>
    <property type="project" value="TreeGrafter"/>
</dbReference>
<gene>
    <name evidence="5" type="ORF">TCLT_LOCUS8054</name>
</gene>
<evidence type="ECO:0000256" key="2">
    <source>
        <dbReference type="ARBA" id="ARBA00022525"/>
    </source>
</evidence>
<accession>A0A0N5D501</accession>
<dbReference type="PANTHER" id="PTHR23192:SF35">
    <property type="entry name" value="OLFACTOMEDIN-LIKE DOMAIN-CONTAINING PROTEIN"/>
    <property type="match status" value="1"/>
</dbReference>
<evidence type="ECO:0000313" key="7">
    <source>
        <dbReference type="WBParaSite" id="TCLT_0000806501-mRNA-1"/>
    </source>
</evidence>
<dbReference type="OMA" id="WFQTEYS"/>
<evidence type="ECO:0000259" key="4">
    <source>
        <dbReference type="PROSITE" id="PS51132"/>
    </source>
</evidence>
<dbReference type="AlphaFoldDB" id="A0A0N5D501"/>
<name>A0A0N5D501_THECL</name>
<dbReference type="InterPro" id="IPR003112">
    <property type="entry name" value="Olfac-like_dom"/>
</dbReference>
<dbReference type="Pfam" id="PF02191">
    <property type="entry name" value="OLF"/>
    <property type="match status" value="1"/>
</dbReference>
<feature type="domain" description="Olfactomedin-like" evidence="4">
    <location>
        <begin position="1"/>
        <end position="242"/>
    </location>
</feature>
<dbReference type="OrthoDB" id="8626508at2759"/>
<dbReference type="PROSITE" id="PS51132">
    <property type="entry name" value="OLF"/>
    <property type="match status" value="1"/>
</dbReference>
<dbReference type="EMBL" id="UYYF01004577">
    <property type="protein sequence ID" value="VDN05574.1"/>
    <property type="molecule type" value="Genomic_DNA"/>
</dbReference>
<dbReference type="SMART" id="SM00284">
    <property type="entry name" value="OLF"/>
    <property type="match status" value="1"/>
</dbReference>
<organism evidence="7">
    <name type="scientific">Thelazia callipaeda</name>
    <name type="common">Oriental eyeworm</name>
    <name type="synonym">Parasitic nematode</name>
    <dbReference type="NCBI Taxonomy" id="103827"/>
    <lineage>
        <taxon>Eukaryota</taxon>
        <taxon>Metazoa</taxon>
        <taxon>Ecdysozoa</taxon>
        <taxon>Nematoda</taxon>
        <taxon>Chromadorea</taxon>
        <taxon>Rhabditida</taxon>
        <taxon>Spirurina</taxon>
        <taxon>Spiruromorpha</taxon>
        <taxon>Thelazioidea</taxon>
        <taxon>Thelaziidae</taxon>
        <taxon>Thelazia</taxon>
    </lineage>
</organism>
<evidence type="ECO:0000256" key="3">
    <source>
        <dbReference type="PROSITE-ProRule" id="PRU00446"/>
    </source>
</evidence>